<keyword evidence="2" id="KW-1185">Reference proteome</keyword>
<accession>A0AAN9J153</accession>
<evidence type="ECO:0000313" key="2">
    <source>
        <dbReference type="Proteomes" id="UP001372338"/>
    </source>
</evidence>
<proteinExistence type="predicted"/>
<comment type="caution">
    <text evidence="1">The sequence shown here is derived from an EMBL/GenBank/DDBJ whole genome shotgun (WGS) entry which is preliminary data.</text>
</comment>
<protein>
    <submittedName>
        <fullName evidence="1">Uncharacterized protein</fullName>
    </submittedName>
</protein>
<sequence>MPTFPKIEEETIVDKESIESRSNMFKSTTAISDTHSEAPPANVRNNHDDDAIELANYALNLGVEVDIFVEHEPDIPIFSEIVEDTTGRESAPIVIDSDSESAMYKR</sequence>
<dbReference type="EMBL" id="JAYWIO010000001">
    <property type="protein sequence ID" value="KAK7289573.1"/>
    <property type="molecule type" value="Genomic_DNA"/>
</dbReference>
<name>A0AAN9J153_CROPI</name>
<reference evidence="1 2" key="1">
    <citation type="submission" date="2024-01" db="EMBL/GenBank/DDBJ databases">
        <title>The genomes of 5 underutilized Papilionoideae crops provide insights into root nodulation and disease resistanc.</title>
        <authorList>
            <person name="Yuan L."/>
        </authorList>
    </citation>
    <scope>NUCLEOTIDE SEQUENCE [LARGE SCALE GENOMIC DNA]</scope>
    <source>
        <strain evidence="1">ZHUSHIDOU_FW_LH</strain>
        <tissue evidence="1">Leaf</tissue>
    </source>
</reference>
<dbReference type="AlphaFoldDB" id="A0AAN9J153"/>
<gene>
    <name evidence="1" type="ORF">RIF29_03309</name>
</gene>
<organism evidence="1 2">
    <name type="scientific">Crotalaria pallida</name>
    <name type="common">Smooth rattlebox</name>
    <name type="synonym">Crotalaria striata</name>
    <dbReference type="NCBI Taxonomy" id="3830"/>
    <lineage>
        <taxon>Eukaryota</taxon>
        <taxon>Viridiplantae</taxon>
        <taxon>Streptophyta</taxon>
        <taxon>Embryophyta</taxon>
        <taxon>Tracheophyta</taxon>
        <taxon>Spermatophyta</taxon>
        <taxon>Magnoliopsida</taxon>
        <taxon>eudicotyledons</taxon>
        <taxon>Gunneridae</taxon>
        <taxon>Pentapetalae</taxon>
        <taxon>rosids</taxon>
        <taxon>fabids</taxon>
        <taxon>Fabales</taxon>
        <taxon>Fabaceae</taxon>
        <taxon>Papilionoideae</taxon>
        <taxon>50 kb inversion clade</taxon>
        <taxon>genistoids sensu lato</taxon>
        <taxon>core genistoids</taxon>
        <taxon>Crotalarieae</taxon>
        <taxon>Crotalaria</taxon>
    </lineage>
</organism>
<dbReference type="Proteomes" id="UP001372338">
    <property type="component" value="Unassembled WGS sequence"/>
</dbReference>
<evidence type="ECO:0000313" key="1">
    <source>
        <dbReference type="EMBL" id="KAK7289573.1"/>
    </source>
</evidence>